<keyword evidence="3" id="KW-1185">Reference proteome</keyword>
<reference evidence="2 3" key="1">
    <citation type="submission" date="2023-07" db="EMBL/GenBank/DDBJ databases">
        <authorList>
            <person name="Peeters C."/>
        </authorList>
    </citation>
    <scope>NUCLEOTIDE SEQUENCE [LARGE SCALE GENOMIC DNA]</scope>
    <source>
        <strain evidence="2 3">LMG 18095</strain>
    </source>
</reference>
<feature type="transmembrane region" description="Helical" evidence="1">
    <location>
        <begin position="6"/>
        <end position="26"/>
    </location>
</feature>
<feature type="transmembrane region" description="Helical" evidence="1">
    <location>
        <begin position="38"/>
        <end position="58"/>
    </location>
</feature>
<comment type="caution">
    <text evidence="2">The sequence shown here is derived from an EMBL/GenBank/DDBJ whole genome shotgun (WGS) entry which is preliminary data.</text>
</comment>
<evidence type="ECO:0000313" key="2">
    <source>
        <dbReference type="EMBL" id="CAJ0805032.1"/>
    </source>
</evidence>
<evidence type="ECO:0000256" key="1">
    <source>
        <dbReference type="SAM" id="Phobius"/>
    </source>
</evidence>
<protein>
    <recommendedName>
        <fullName evidence="4">Transmembrane protein</fullName>
    </recommendedName>
</protein>
<evidence type="ECO:0008006" key="4">
    <source>
        <dbReference type="Google" id="ProtNLM"/>
    </source>
</evidence>
<keyword evidence="1" id="KW-0812">Transmembrane</keyword>
<organism evidence="2 3">
    <name type="scientific">Ralstonia thomasii</name>
    <dbReference type="NCBI Taxonomy" id="3058596"/>
    <lineage>
        <taxon>Bacteria</taxon>
        <taxon>Pseudomonadati</taxon>
        <taxon>Pseudomonadota</taxon>
        <taxon>Betaproteobacteria</taxon>
        <taxon>Burkholderiales</taxon>
        <taxon>Burkholderiaceae</taxon>
        <taxon>Ralstonia</taxon>
    </lineage>
</organism>
<dbReference type="Proteomes" id="UP001189773">
    <property type="component" value="Unassembled WGS sequence"/>
</dbReference>
<evidence type="ECO:0000313" key="3">
    <source>
        <dbReference type="Proteomes" id="UP001189773"/>
    </source>
</evidence>
<keyword evidence="1" id="KW-1133">Transmembrane helix</keyword>
<keyword evidence="1" id="KW-0472">Membrane</keyword>
<gene>
    <name evidence="2" type="ORF">LMG18095_04189</name>
</gene>
<proteinExistence type="predicted"/>
<accession>A0ABM9JUH6</accession>
<sequence>MTQANRWALVLATGATGTALCLSVLAGWQRGGSLAERLAWVAIGVVLVASAHLLPALVRGTPLAMRAVAGVFWIACMATACQGHATFFLLAQRHAGEMRAVAVPSVASPAAGRSLTAVMAERAEVTARLATANTQRCTGHCSTLEIRRVSLAAKLDALDAEAHDIRRRQTADDQAMTQRDSLGRSIQSRRDLRRYSARPSCVSICCRVLPSPRYWRASPACCGPSRCKCGRQSRTYRQSRLRSRAVTHRAAIRSCRYRQGNSPTPTRLSLQWTSRLAGYARLSPTSAAGWVAPRLVP</sequence>
<dbReference type="EMBL" id="CATZAR010000018">
    <property type="protein sequence ID" value="CAJ0805032.1"/>
    <property type="molecule type" value="Genomic_DNA"/>
</dbReference>
<feature type="transmembrane region" description="Helical" evidence="1">
    <location>
        <begin position="70"/>
        <end position="90"/>
    </location>
</feature>
<name>A0ABM9JUH6_9RALS</name>